<gene>
    <name evidence="2" type="ORF">NCTC10718_01803</name>
    <name evidence="1" type="ORF">NCTC9854_00894</name>
</gene>
<proteinExistence type="predicted"/>
<protein>
    <submittedName>
        <fullName evidence="1">Uncharacterized protein</fullName>
    </submittedName>
</protein>
<reference evidence="3 4" key="1">
    <citation type="submission" date="2018-06" db="EMBL/GenBank/DDBJ databases">
        <authorList>
            <consortium name="Pathogen Informatics"/>
            <person name="Doyle S."/>
        </authorList>
    </citation>
    <scope>NUCLEOTIDE SEQUENCE [LARGE SCALE GENOMIC DNA]</scope>
    <source>
        <strain evidence="2 3">NCTC10718</strain>
        <strain evidence="1 4">NCTC9854</strain>
    </source>
</reference>
<accession>A0A379Q4Z4</accession>
<dbReference type="Proteomes" id="UP000254773">
    <property type="component" value="Unassembled WGS sequence"/>
</dbReference>
<evidence type="ECO:0000313" key="3">
    <source>
        <dbReference type="Proteomes" id="UP000254332"/>
    </source>
</evidence>
<dbReference type="AlphaFoldDB" id="A0A379Q4Z4"/>
<sequence>MSQIKKTNRLHSVTYLLNSFDIKSRGHVKTITSFKCVTRF</sequence>
<organism evidence="1 4">
    <name type="scientific">Salmonella enterica</name>
    <name type="common">Salmonella choleraesuis</name>
    <dbReference type="NCBI Taxonomy" id="28901"/>
    <lineage>
        <taxon>Bacteria</taxon>
        <taxon>Pseudomonadati</taxon>
        <taxon>Pseudomonadota</taxon>
        <taxon>Gammaproteobacteria</taxon>
        <taxon>Enterobacterales</taxon>
        <taxon>Enterobacteriaceae</taxon>
        <taxon>Salmonella</taxon>
    </lineage>
</organism>
<evidence type="ECO:0000313" key="2">
    <source>
        <dbReference type="EMBL" id="SUF69048.1"/>
    </source>
</evidence>
<dbReference type="EMBL" id="UGWI01000001">
    <property type="protein sequence ID" value="SUF36667.1"/>
    <property type="molecule type" value="Genomic_DNA"/>
</dbReference>
<name>A0A379Q4Z4_SALER</name>
<evidence type="ECO:0000313" key="4">
    <source>
        <dbReference type="Proteomes" id="UP000254773"/>
    </source>
</evidence>
<dbReference type="Proteomes" id="UP000254332">
    <property type="component" value="Unassembled WGS sequence"/>
</dbReference>
<dbReference type="EMBL" id="UGWQ01000001">
    <property type="protein sequence ID" value="SUF69048.1"/>
    <property type="molecule type" value="Genomic_DNA"/>
</dbReference>
<evidence type="ECO:0000313" key="1">
    <source>
        <dbReference type="EMBL" id="SUF36667.1"/>
    </source>
</evidence>